<dbReference type="SUPFAM" id="SSF75169">
    <property type="entry name" value="DsrEFH-like"/>
    <property type="match status" value="1"/>
</dbReference>
<comment type="caution">
    <text evidence="1">The sequence shown here is derived from an EMBL/GenBank/DDBJ whole genome shotgun (WGS) entry which is preliminary data.</text>
</comment>
<dbReference type="AlphaFoldDB" id="A0ABD5NYF7"/>
<organism evidence="1 2">
    <name type="scientific">Natribaculum luteum</name>
    <dbReference type="NCBI Taxonomy" id="1586232"/>
    <lineage>
        <taxon>Archaea</taxon>
        <taxon>Methanobacteriati</taxon>
        <taxon>Methanobacteriota</taxon>
        <taxon>Stenosarchaea group</taxon>
        <taxon>Halobacteria</taxon>
        <taxon>Halobacteriales</taxon>
        <taxon>Natrialbaceae</taxon>
        <taxon>Natribaculum</taxon>
    </lineage>
</organism>
<accession>A0ABD5NYF7</accession>
<evidence type="ECO:0000313" key="2">
    <source>
        <dbReference type="Proteomes" id="UP001595821"/>
    </source>
</evidence>
<name>A0ABD5NYF7_9EURY</name>
<dbReference type="Proteomes" id="UP001595821">
    <property type="component" value="Unassembled WGS sequence"/>
</dbReference>
<evidence type="ECO:0008006" key="3">
    <source>
        <dbReference type="Google" id="ProtNLM"/>
    </source>
</evidence>
<reference evidence="1 2" key="1">
    <citation type="journal article" date="2014" name="Int. J. Syst. Evol. Microbiol.">
        <title>Complete genome sequence of Corynebacterium casei LMG S-19264T (=DSM 44701T), isolated from a smear-ripened cheese.</title>
        <authorList>
            <consortium name="US DOE Joint Genome Institute (JGI-PGF)"/>
            <person name="Walter F."/>
            <person name="Albersmeier A."/>
            <person name="Kalinowski J."/>
            <person name="Ruckert C."/>
        </authorList>
    </citation>
    <scope>NUCLEOTIDE SEQUENCE [LARGE SCALE GENOMIC DNA]</scope>
    <source>
        <strain evidence="1 2">IBRC-M 10912</strain>
    </source>
</reference>
<sequence>MSETDDTQQQESTDDSSMTLIVRVDAYDQVITPLAYAYLGSAVYDEVNVLFVNWAVRLLSEDGLEDRLSPASADRGMTLEEVKASVEAGGFPPELDQIVAELGAADEVNLYGCSRAARVFDVPEEKLIPEADGIEGATWFLTEKAETADLFLQF</sequence>
<dbReference type="InterPro" id="IPR027396">
    <property type="entry name" value="DsrEFH-like"/>
</dbReference>
<protein>
    <recommendedName>
        <fullName evidence="3">Peroxiredoxin</fullName>
    </recommendedName>
</protein>
<gene>
    <name evidence="1" type="ORF">ACFOZ7_08170</name>
</gene>
<proteinExistence type="predicted"/>
<dbReference type="RefSeq" id="WP_377070877.1">
    <property type="nucleotide sequence ID" value="NZ_JBHSDJ010000023.1"/>
</dbReference>
<dbReference type="EMBL" id="JBHSDJ010000023">
    <property type="protein sequence ID" value="MFC4246973.1"/>
    <property type="molecule type" value="Genomic_DNA"/>
</dbReference>
<dbReference type="PANTHER" id="PTHR34655:SF2">
    <property type="entry name" value="PEROXIREDOXIN FAMILY PROTEIN"/>
    <property type="match status" value="1"/>
</dbReference>
<dbReference type="Gene3D" id="3.40.1260.10">
    <property type="entry name" value="DsrEFH-like"/>
    <property type="match status" value="1"/>
</dbReference>
<dbReference type="PANTHER" id="PTHR34655">
    <property type="entry name" value="CONSERVED WITHIN P. AEROPHILUM"/>
    <property type="match status" value="1"/>
</dbReference>
<evidence type="ECO:0000313" key="1">
    <source>
        <dbReference type="EMBL" id="MFC4246973.1"/>
    </source>
</evidence>